<feature type="compositionally biased region" description="Basic and acidic residues" evidence="2">
    <location>
        <begin position="669"/>
        <end position="729"/>
    </location>
</feature>
<feature type="compositionally biased region" description="Polar residues" evidence="2">
    <location>
        <begin position="860"/>
        <end position="878"/>
    </location>
</feature>
<feature type="compositionally biased region" description="Polar residues" evidence="2">
    <location>
        <begin position="834"/>
        <end position="843"/>
    </location>
</feature>
<evidence type="ECO:0000313" key="4">
    <source>
        <dbReference type="Proteomes" id="UP001281761"/>
    </source>
</evidence>
<feature type="compositionally biased region" description="Polar residues" evidence="2">
    <location>
        <begin position="795"/>
        <end position="806"/>
    </location>
</feature>
<comment type="caution">
    <text evidence="3">The sequence shown here is derived from an EMBL/GenBank/DDBJ whole genome shotgun (WGS) entry which is preliminary data.</text>
</comment>
<keyword evidence="4" id="KW-1185">Reference proteome</keyword>
<evidence type="ECO:0008006" key="5">
    <source>
        <dbReference type="Google" id="ProtNLM"/>
    </source>
</evidence>
<protein>
    <recommendedName>
        <fullName evidence="5">Trichohyalin</fullName>
    </recommendedName>
</protein>
<feature type="compositionally biased region" description="Polar residues" evidence="2">
    <location>
        <begin position="742"/>
        <end position="756"/>
    </location>
</feature>
<feature type="compositionally biased region" description="Basic and acidic residues" evidence="2">
    <location>
        <begin position="509"/>
        <end position="534"/>
    </location>
</feature>
<dbReference type="Proteomes" id="UP001281761">
    <property type="component" value="Unassembled WGS sequence"/>
</dbReference>
<proteinExistence type="predicted"/>
<evidence type="ECO:0000256" key="2">
    <source>
        <dbReference type="SAM" id="MobiDB-lite"/>
    </source>
</evidence>
<evidence type="ECO:0000256" key="1">
    <source>
        <dbReference type="SAM" id="Coils"/>
    </source>
</evidence>
<sequence>MLQTQIGDLKLQQELFQRETEAKLQKSVAEKTSELSERERQKNKDLSLLKEHIKSLEIEKDTVTQDLNHQLEIALSELEEEKKRHSRAKQVISDHEETLSDLKHQCETLHAELLQSTMNLEHSTDEIQTIYLQNQQLIQKEEFFTEENERLSHELVLLRNMHEEQLRIQDTTSNDYQQTLSRLQSDVEKLTKEQQDEMKRHVEEVLRLKDEHENAIISLRNSLEQQRDQMVSEITQKMESAEIDHSNLVLELQKKAQEEIQKYQDDQHVLEQSYQQQIADIQTENADQFEKFKQDTKYKQDTERKERERMLVEITTTFEEKIRGLREQSSAEQESLRQQLEEALQTEKDSHSQDISILQRQLDTETSERAREREELRKEKAQSEDQTHTRHKDEVLRLKETLEKRIEDLEAEKNRLEDRLQHLDEERTRESKERMDREDAERRQVLLEREEERKKYELIMEEMRREQEQQKQQAEQDTARMVSEMNAKWKEEVEELRREKEQERIKFLEEQRQQEKEKEANDRLRAADVDDKHEKRIKSLKKELSALVNEEKKKYEALQQKMDEMQKAWTAKEKEMRAEEDQKKEELRRHLAEAEEQIGKMRLQFAETIRQRDDKTHALMNTQAKNWEDAIRTKEKEVEMWRTEAKELEEKAHREREALEKASTATLDKANDEKRRVSQENEKLKRNLEDLEAKLKEEREKWKDESQRRTREEERKENEWKHRLQRAENLHSSLRVDASPKQLDTSQSRRTWGRSSQLEKDEQDGDDDGTEHLSDSLSGSFGVRNEVGARRYGQTALSGLSLSSTPPRGYSLYTSPYHGSVAQSVRSGHAPRSVQFTPPSGSSRDQHQGRETHGEGLGHNRQSYSSVESSEAPQSGSS</sequence>
<feature type="region of interest" description="Disordered" evidence="2">
    <location>
        <begin position="509"/>
        <end position="535"/>
    </location>
</feature>
<accession>A0ABQ9XIX7</accession>
<feature type="compositionally biased region" description="Polar residues" evidence="2">
    <location>
        <begin position="327"/>
        <end position="338"/>
    </location>
</feature>
<evidence type="ECO:0000313" key="3">
    <source>
        <dbReference type="EMBL" id="KAK2951419.1"/>
    </source>
</evidence>
<keyword evidence="1" id="KW-0175">Coiled coil</keyword>
<dbReference type="EMBL" id="JARBJD010000118">
    <property type="protein sequence ID" value="KAK2951419.1"/>
    <property type="molecule type" value="Genomic_DNA"/>
</dbReference>
<feature type="compositionally biased region" description="Basic and acidic residues" evidence="2">
    <location>
        <begin position="844"/>
        <end position="858"/>
    </location>
</feature>
<feature type="compositionally biased region" description="Basic and acidic residues" evidence="2">
    <location>
        <begin position="362"/>
        <end position="394"/>
    </location>
</feature>
<feature type="region of interest" description="Disordered" evidence="2">
    <location>
        <begin position="26"/>
        <end position="46"/>
    </location>
</feature>
<organism evidence="3 4">
    <name type="scientific">Blattamonas nauphoetae</name>
    <dbReference type="NCBI Taxonomy" id="2049346"/>
    <lineage>
        <taxon>Eukaryota</taxon>
        <taxon>Metamonada</taxon>
        <taxon>Preaxostyla</taxon>
        <taxon>Oxymonadida</taxon>
        <taxon>Blattamonas</taxon>
    </lineage>
</organism>
<feature type="region of interest" description="Disordered" evidence="2">
    <location>
        <begin position="638"/>
        <end position="878"/>
    </location>
</feature>
<feature type="region of interest" description="Disordered" evidence="2">
    <location>
        <begin position="324"/>
        <end position="394"/>
    </location>
</feature>
<feature type="compositionally biased region" description="Basic and acidic residues" evidence="2">
    <location>
        <begin position="638"/>
        <end position="660"/>
    </location>
</feature>
<feature type="region of interest" description="Disordered" evidence="2">
    <location>
        <begin position="570"/>
        <end position="589"/>
    </location>
</feature>
<gene>
    <name evidence="3" type="ORF">BLNAU_13576</name>
</gene>
<name>A0ABQ9XIX7_9EUKA</name>
<reference evidence="3 4" key="1">
    <citation type="journal article" date="2022" name="bioRxiv">
        <title>Genomics of Preaxostyla Flagellates Illuminates Evolutionary Transitions and the Path Towards Mitochondrial Loss.</title>
        <authorList>
            <person name="Novak L.V.F."/>
            <person name="Treitli S.C."/>
            <person name="Pyrih J."/>
            <person name="Halakuc P."/>
            <person name="Pipaliya S.V."/>
            <person name="Vacek V."/>
            <person name="Brzon O."/>
            <person name="Soukal P."/>
            <person name="Eme L."/>
            <person name="Dacks J.B."/>
            <person name="Karnkowska A."/>
            <person name="Elias M."/>
            <person name="Hampl V."/>
        </authorList>
    </citation>
    <scope>NUCLEOTIDE SEQUENCE [LARGE SCALE GENOMIC DNA]</scope>
    <source>
        <strain evidence="3">NAU3</strain>
        <tissue evidence="3">Gut</tissue>
    </source>
</reference>
<feature type="coiled-coil region" evidence="1">
    <location>
        <begin position="46"/>
        <end position="273"/>
    </location>
</feature>